<comment type="subcellular location">
    <subcellularLocation>
        <location evidence="1">Nucleus</location>
    </subcellularLocation>
</comment>
<feature type="compositionally biased region" description="Basic and acidic residues" evidence="5">
    <location>
        <begin position="284"/>
        <end position="318"/>
    </location>
</feature>
<feature type="region of interest" description="Disordered" evidence="5">
    <location>
        <begin position="250"/>
        <end position="337"/>
    </location>
</feature>
<dbReference type="OrthoDB" id="29523at2759"/>
<dbReference type="AlphaFoldDB" id="A0A316V067"/>
<evidence type="ECO:0000313" key="8">
    <source>
        <dbReference type="Proteomes" id="UP000245884"/>
    </source>
</evidence>
<dbReference type="STRING" id="1569628.A0A316V067"/>
<keyword evidence="3" id="KW-0804">Transcription</keyword>
<dbReference type="GO" id="GO:0003676">
    <property type="term" value="F:nucleic acid binding"/>
    <property type="evidence" value="ECO:0007669"/>
    <property type="project" value="InterPro"/>
</dbReference>
<evidence type="ECO:0000256" key="4">
    <source>
        <dbReference type="ARBA" id="ARBA00023242"/>
    </source>
</evidence>
<dbReference type="EMBL" id="KZ819663">
    <property type="protein sequence ID" value="PWN29563.1"/>
    <property type="molecule type" value="Genomic_DNA"/>
</dbReference>
<feature type="compositionally biased region" description="Basic and acidic residues" evidence="5">
    <location>
        <begin position="68"/>
        <end position="80"/>
    </location>
</feature>
<keyword evidence="4" id="KW-0539">Nucleus</keyword>
<evidence type="ECO:0000256" key="5">
    <source>
        <dbReference type="SAM" id="MobiDB-lite"/>
    </source>
</evidence>
<sequence length="387" mass="41318">MGLAGPKRKQRLVGAASSRNANWIGDATLPGQRLLSQMGWQEGQHLGTEASNGRTEAVKAMFKMDNKGIGSHRAEKEARAKGLPGPGMDRWIGGGGELGGLFDRLNAGASTSASPVPEAIVAVETAPSAGEKKERKSKKDKKRKRDERAATSSSSSSEDEDETPKKAKKSKSSGDDGERKAKKERKRAEKEEKRARKEAKKRAKAEALEEVKAAPTPAVIRNASRAKYLRAKSQLRGDMISMNEILGISASNSPAASPSPAPIASPAADSPALTPVVEPTDEALSARKEEKKKAKEADKAAAKEEKRVARKAAKETNKKASKTAAEGDAEAKQPAPSFNTVSSLSVHEYLTRRLMLRKAQVARAKKADQEAVWGRLNGGQGVGVMVE</sequence>
<dbReference type="RefSeq" id="XP_025364175.1">
    <property type="nucleotide sequence ID" value="XM_025509042.1"/>
</dbReference>
<keyword evidence="8" id="KW-1185">Reference proteome</keyword>
<accession>A0A316V067</accession>
<evidence type="ECO:0000256" key="1">
    <source>
        <dbReference type="ARBA" id="ARBA00004123"/>
    </source>
</evidence>
<dbReference type="InterPro" id="IPR019403">
    <property type="entry name" value="Mediator_Med19_met"/>
</dbReference>
<dbReference type="Pfam" id="PF10278">
    <property type="entry name" value="Med19"/>
    <property type="match status" value="1"/>
</dbReference>
<feature type="domain" description="G-patch" evidence="6">
    <location>
        <begin position="27"/>
        <end position="74"/>
    </location>
</feature>
<evidence type="ECO:0000256" key="3">
    <source>
        <dbReference type="ARBA" id="ARBA00023163"/>
    </source>
</evidence>
<dbReference type="SMART" id="SM00443">
    <property type="entry name" value="G_patch"/>
    <property type="match status" value="1"/>
</dbReference>
<dbReference type="InterPro" id="IPR000467">
    <property type="entry name" value="G_patch_dom"/>
</dbReference>
<evidence type="ECO:0000259" key="6">
    <source>
        <dbReference type="PROSITE" id="PS50174"/>
    </source>
</evidence>
<organism evidence="7 8">
    <name type="scientific">Jaminaea rosea</name>
    <dbReference type="NCBI Taxonomy" id="1569628"/>
    <lineage>
        <taxon>Eukaryota</taxon>
        <taxon>Fungi</taxon>
        <taxon>Dikarya</taxon>
        <taxon>Basidiomycota</taxon>
        <taxon>Ustilaginomycotina</taxon>
        <taxon>Exobasidiomycetes</taxon>
        <taxon>Microstromatales</taxon>
        <taxon>Microstromatales incertae sedis</taxon>
        <taxon>Jaminaea</taxon>
    </lineage>
</organism>
<dbReference type="PROSITE" id="PS50174">
    <property type="entry name" value="G_PATCH"/>
    <property type="match status" value="1"/>
</dbReference>
<dbReference type="GO" id="GO:0016592">
    <property type="term" value="C:mediator complex"/>
    <property type="evidence" value="ECO:0007669"/>
    <property type="project" value="InterPro"/>
</dbReference>
<protein>
    <recommendedName>
        <fullName evidence="6">G-patch domain-containing protein</fullName>
    </recommendedName>
</protein>
<evidence type="ECO:0000256" key="2">
    <source>
        <dbReference type="ARBA" id="ARBA00023015"/>
    </source>
</evidence>
<keyword evidence="2" id="KW-0805">Transcription regulation</keyword>
<feature type="compositionally biased region" description="Basic and acidic residues" evidence="5">
    <location>
        <begin position="172"/>
        <end position="195"/>
    </location>
</feature>
<proteinExistence type="predicted"/>
<dbReference type="GeneID" id="37030865"/>
<dbReference type="Pfam" id="PF01585">
    <property type="entry name" value="G-patch"/>
    <property type="match status" value="1"/>
</dbReference>
<feature type="compositionally biased region" description="Basic residues" evidence="5">
    <location>
        <begin position="135"/>
        <end position="145"/>
    </location>
</feature>
<dbReference type="GO" id="GO:0006357">
    <property type="term" value="P:regulation of transcription by RNA polymerase II"/>
    <property type="evidence" value="ECO:0007669"/>
    <property type="project" value="InterPro"/>
</dbReference>
<gene>
    <name evidence="7" type="ORF">BDZ90DRAFT_277829</name>
</gene>
<evidence type="ECO:0000313" key="7">
    <source>
        <dbReference type="EMBL" id="PWN29563.1"/>
    </source>
</evidence>
<feature type="region of interest" description="Disordered" evidence="5">
    <location>
        <begin position="68"/>
        <end position="211"/>
    </location>
</feature>
<dbReference type="GO" id="GO:0003712">
    <property type="term" value="F:transcription coregulator activity"/>
    <property type="evidence" value="ECO:0007669"/>
    <property type="project" value="InterPro"/>
</dbReference>
<name>A0A316V067_9BASI</name>
<dbReference type="Proteomes" id="UP000245884">
    <property type="component" value="Unassembled WGS sequence"/>
</dbReference>
<reference evidence="7 8" key="1">
    <citation type="journal article" date="2018" name="Mol. Biol. Evol.">
        <title>Broad Genomic Sampling Reveals a Smut Pathogenic Ancestry of the Fungal Clade Ustilaginomycotina.</title>
        <authorList>
            <person name="Kijpornyongpan T."/>
            <person name="Mondo S.J."/>
            <person name="Barry K."/>
            <person name="Sandor L."/>
            <person name="Lee J."/>
            <person name="Lipzen A."/>
            <person name="Pangilinan J."/>
            <person name="LaButti K."/>
            <person name="Hainaut M."/>
            <person name="Henrissat B."/>
            <person name="Grigoriev I.V."/>
            <person name="Spatafora J.W."/>
            <person name="Aime M.C."/>
        </authorList>
    </citation>
    <scope>NUCLEOTIDE SEQUENCE [LARGE SCALE GENOMIC DNA]</scope>
    <source>
        <strain evidence="7 8">MCA 5214</strain>
    </source>
</reference>